<evidence type="ECO:0000313" key="3">
    <source>
        <dbReference type="Proteomes" id="UP001341840"/>
    </source>
</evidence>
<evidence type="ECO:0000256" key="1">
    <source>
        <dbReference type="SAM" id="MobiDB-lite"/>
    </source>
</evidence>
<gene>
    <name evidence="2" type="ORF">PIB30_020270</name>
</gene>
<proteinExistence type="predicted"/>
<reference evidence="2 3" key="1">
    <citation type="journal article" date="2023" name="Plants (Basel)">
        <title>Bridging the Gap: Combining Genomics and Transcriptomics Approaches to Understand Stylosanthes scabra, an Orphan Legume from the Brazilian Caatinga.</title>
        <authorList>
            <person name="Ferreira-Neto J.R.C."/>
            <person name="da Silva M.D."/>
            <person name="Binneck E."/>
            <person name="de Melo N.F."/>
            <person name="da Silva R.H."/>
            <person name="de Melo A.L.T.M."/>
            <person name="Pandolfi V."/>
            <person name="Bustamante F.O."/>
            <person name="Brasileiro-Vidal A.C."/>
            <person name="Benko-Iseppon A.M."/>
        </authorList>
    </citation>
    <scope>NUCLEOTIDE SEQUENCE [LARGE SCALE GENOMIC DNA]</scope>
    <source>
        <tissue evidence="2">Leaves</tissue>
    </source>
</reference>
<keyword evidence="3" id="KW-1185">Reference proteome</keyword>
<feature type="compositionally biased region" description="Pro residues" evidence="1">
    <location>
        <begin position="93"/>
        <end position="103"/>
    </location>
</feature>
<organism evidence="2 3">
    <name type="scientific">Stylosanthes scabra</name>
    <dbReference type="NCBI Taxonomy" id="79078"/>
    <lineage>
        <taxon>Eukaryota</taxon>
        <taxon>Viridiplantae</taxon>
        <taxon>Streptophyta</taxon>
        <taxon>Embryophyta</taxon>
        <taxon>Tracheophyta</taxon>
        <taxon>Spermatophyta</taxon>
        <taxon>Magnoliopsida</taxon>
        <taxon>eudicotyledons</taxon>
        <taxon>Gunneridae</taxon>
        <taxon>Pentapetalae</taxon>
        <taxon>rosids</taxon>
        <taxon>fabids</taxon>
        <taxon>Fabales</taxon>
        <taxon>Fabaceae</taxon>
        <taxon>Papilionoideae</taxon>
        <taxon>50 kb inversion clade</taxon>
        <taxon>dalbergioids sensu lato</taxon>
        <taxon>Dalbergieae</taxon>
        <taxon>Pterocarpus clade</taxon>
        <taxon>Stylosanthes</taxon>
    </lineage>
</organism>
<dbReference type="EMBL" id="JASCZI010120893">
    <property type="protein sequence ID" value="MED6157114.1"/>
    <property type="molecule type" value="Genomic_DNA"/>
</dbReference>
<dbReference type="PANTHER" id="PTHR34570">
    <property type="entry name" value="OS03G0593100 PROTEIN"/>
    <property type="match status" value="1"/>
</dbReference>
<name>A0ABU6U7W2_9FABA</name>
<sequence length="157" mass="17936">MVIIMGRETMHSSIALLQERFRELQRVKEMREERELLKMMLNTDHQPPNKQYLMSSNSINHPASMMMTCYYEPTTRLFFHPELIAIPSCRLPSPSPSPPPPPALVSLSLWPTSSPQLQDDNKKKTSAEVKQCLHGSSWEDWESNSADSDGVDTTLHL</sequence>
<accession>A0ABU6U7W2</accession>
<feature type="region of interest" description="Disordered" evidence="1">
    <location>
        <begin position="138"/>
        <end position="157"/>
    </location>
</feature>
<dbReference type="PANTHER" id="PTHR34570:SF7">
    <property type="entry name" value="GENOME ASSEMBLY, CHROMOSOME: A08"/>
    <property type="match status" value="1"/>
</dbReference>
<feature type="region of interest" description="Disordered" evidence="1">
    <location>
        <begin position="89"/>
        <end position="129"/>
    </location>
</feature>
<dbReference type="Proteomes" id="UP001341840">
    <property type="component" value="Unassembled WGS sequence"/>
</dbReference>
<protein>
    <submittedName>
        <fullName evidence="2">Uncharacterized protein</fullName>
    </submittedName>
</protein>
<evidence type="ECO:0000313" key="2">
    <source>
        <dbReference type="EMBL" id="MED6157114.1"/>
    </source>
</evidence>
<comment type="caution">
    <text evidence="2">The sequence shown here is derived from an EMBL/GenBank/DDBJ whole genome shotgun (WGS) entry which is preliminary data.</text>
</comment>